<dbReference type="GO" id="GO:0004725">
    <property type="term" value="F:protein tyrosine phosphatase activity"/>
    <property type="evidence" value="ECO:0007669"/>
    <property type="project" value="UniProtKB-EC"/>
</dbReference>
<dbReference type="InterPro" id="IPR036196">
    <property type="entry name" value="Ptyr_pPase_sf"/>
</dbReference>
<dbReference type="SUPFAM" id="SSF52788">
    <property type="entry name" value="Phosphotyrosine protein phosphatases I"/>
    <property type="match status" value="1"/>
</dbReference>
<proteinExistence type="inferred from homology"/>
<dbReference type="Gene3D" id="3.40.50.2300">
    <property type="match status" value="1"/>
</dbReference>
<feature type="active site" description="Nucleophile" evidence="5">
    <location>
        <position position="7"/>
    </location>
</feature>
<evidence type="ECO:0000256" key="5">
    <source>
        <dbReference type="PIRSR" id="PIRSR617867-1"/>
    </source>
</evidence>
<sequence>MKILMVCLGNICRSPLAEGLLRAKLPSYITVDSAGIIAMHQGEHPDPRSIKIAAMHGIDISKQCSRPIQSSDLEEFDRIYCMDFKNLKAVKAMDKDASQHHKISLILEVLNDKDKLEVPDPYWGNLEDFEKVYQLLDKACNLIANEIL</sequence>
<dbReference type="EC" id="3.1.3.48" evidence="2"/>
<dbReference type="PANTHER" id="PTHR11717:SF7">
    <property type="entry name" value="LOW MOLECULAR WEIGHT PHOSPHOTYROSINE PROTEIN PHOSPHATASE"/>
    <property type="match status" value="1"/>
</dbReference>
<organism evidence="7 8">
    <name type="scientific">Elizabethkingia argenteiflava</name>
    <dbReference type="NCBI Taxonomy" id="2681556"/>
    <lineage>
        <taxon>Bacteria</taxon>
        <taxon>Pseudomonadati</taxon>
        <taxon>Bacteroidota</taxon>
        <taxon>Flavobacteriia</taxon>
        <taxon>Flavobacteriales</taxon>
        <taxon>Weeksellaceae</taxon>
        <taxon>Elizabethkingia</taxon>
    </lineage>
</organism>
<dbReference type="InterPro" id="IPR023485">
    <property type="entry name" value="Ptyr_pPase"/>
</dbReference>
<dbReference type="Proteomes" id="UP000553459">
    <property type="component" value="Unassembled WGS sequence"/>
</dbReference>
<evidence type="ECO:0000313" key="7">
    <source>
        <dbReference type="EMBL" id="NAW50312.1"/>
    </source>
</evidence>
<dbReference type="PANTHER" id="PTHR11717">
    <property type="entry name" value="LOW MOLECULAR WEIGHT PROTEIN TYROSINE PHOSPHATASE"/>
    <property type="match status" value="1"/>
</dbReference>
<gene>
    <name evidence="7" type="ORF">GNY06_02545</name>
</gene>
<dbReference type="Pfam" id="PF01451">
    <property type="entry name" value="LMWPc"/>
    <property type="match status" value="1"/>
</dbReference>
<dbReference type="AlphaFoldDB" id="A0A845PQ67"/>
<dbReference type="InterPro" id="IPR017867">
    <property type="entry name" value="Tyr_phospatase_low_mol_wt"/>
</dbReference>
<dbReference type="EMBL" id="JAAABJ010000249">
    <property type="protein sequence ID" value="NAW50312.1"/>
    <property type="molecule type" value="Genomic_DNA"/>
</dbReference>
<feature type="domain" description="Phosphotyrosine protein phosphatase I" evidence="6">
    <location>
        <begin position="1"/>
        <end position="146"/>
    </location>
</feature>
<protein>
    <recommendedName>
        <fullName evidence="2">protein-tyrosine-phosphatase</fullName>
        <ecNumber evidence="2">3.1.3.48</ecNumber>
    </recommendedName>
</protein>
<accession>A0A845PQ67</accession>
<evidence type="ECO:0000256" key="3">
    <source>
        <dbReference type="ARBA" id="ARBA00022801"/>
    </source>
</evidence>
<evidence type="ECO:0000256" key="1">
    <source>
        <dbReference type="ARBA" id="ARBA00011063"/>
    </source>
</evidence>
<evidence type="ECO:0000256" key="2">
    <source>
        <dbReference type="ARBA" id="ARBA00013064"/>
    </source>
</evidence>
<keyword evidence="8" id="KW-1185">Reference proteome</keyword>
<evidence type="ECO:0000259" key="6">
    <source>
        <dbReference type="SMART" id="SM00226"/>
    </source>
</evidence>
<evidence type="ECO:0000256" key="4">
    <source>
        <dbReference type="ARBA" id="ARBA00022912"/>
    </source>
</evidence>
<evidence type="ECO:0000313" key="8">
    <source>
        <dbReference type="Proteomes" id="UP000553459"/>
    </source>
</evidence>
<dbReference type="InterPro" id="IPR050438">
    <property type="entry name" value="LMW_PTPase"/>
</dbReference>
<feature type="active site" description="Nucleophile" evidence="5">
    <location>
        <position position="13"/>
    </location>
</feature>
<dbReference type="CDD" id="cd16343">
    <property type="entry name" value="LMWPTP"/>
    <property type="match status" value="1"/>
</dbReference>
<feature type="active site" description="Proton donor" evidence="5">
    <location>
        <position position="120"/>
    </location>
</feature>
<dbReference type="RefSeq" id="WP_166518667.1">
    <property type="nucleotide sequence ID" value="NZ_JAAABJ010000249.1"/>
</dbReference>
<keyword evidence="4" id="KW-0904">Protein phosphatase</keyword>
<comment type="similarity">
    <text evidence="1">Belongs to the low molecular weight phosphotyrosine protein phosphatase family.</text>
</comment>
<reference evidence="7 8" key="1">
    <citation type="submission" date="2019-11" db="EMBL/GenBank/DDBJ databases">
        <title>Characterization of Elizabethkingia argenteiflava sp. nov., isolated from inner surface of Soybean Pods.</title>
        <authorList>
            <person name="Mo S."/>
        </authorList>
    </citation>
    <scope>NUCLEOTIDE SEQUENCE [LARGE SCALE GENOMIC DNA]</scope>
    <source>
        <strain evidence="7 8">YB22</strain>
    </source>
</reference>
<comment type="caution">
    <text evidence="7">The sequence shown here is derived from an EMBL/GenBank/DDBJ whole genome shotgun (WGS) entry which is preliminary data.</text>
</comment>
<name>A0A845PQ67_9FLAO</name>
<dbReference type="SMART" id="SM00226">
    <property type="entry name" value="LMWPc"/>
    <property type="match status" value="1"/>
</dbReference>
<dbReference type="PRINTS" id="PR00719">
    <property type="entry name" value="LMWPTPASE"/>
</dbReference>
<keyword evidence="3" id="KW-0378">Hydrolase</keyword>